<dbReference type="AlphaFoldDB" id="A0A199V4A5"/>
<gene>
    <name evidence="2" type="ORF">ACMD2_15746</name>
</gene>
<name>A0A199V4A5_ANACO</name>
<accession>A0A199V4A5</accession>
<evidence type="ECO:0000313" key="3">
    <source>
        <dbReference type="Proteomes" id="UP000092600"/>
    </source>
</evidence>
<dbReference type="EMBL" id="LSRQ01003309">
    <property type="protein sequence ID" value="OAY71917.1"/>
    <property type="molecule type" value="Genomic_DNA"/>
</dbReference>
<dbReference type="Proteomes" id="UP000092600">
    <property type="component" value="Unassembled WGS sequence"/>
</dbReference>
<sequence length="313" mass="34536">MDVPRDNYVVDLDEGAPSKWNISFGTSTFADGEDGSEKQRSKNSALHLRQEGAPHELVSNRVYDHSARPTDRADRYTVGCEVFVTNGLPFRLAADPNMSVLLFESSSSDERQGPATEACDPGFVVEEAHVEKPTAESKDPKVKASLARVPMAIELRIEEEPGRACWSRRAARSYKGKRWLKHERQGWHCVQTRSLPVSRLSRRGCGGVPMETPMVYSPAFGKTGTSVVDIDLAEPPAALDTSIAPRALLRSAMRCRSSNLVKFRPASTPSKAEMAGGTSETRRSTRTAGSIFSEGLTAYMLWSELQRLYVLRS</sequence>
<evidence type="ECO:0000256" key="1">
    <source>
        <dbReference type="SAM" id="MobiDB-lite"/>
    </source>
</evidence>
<reference evidence="2 3" key="1">
    <citation type="journal article" date="2016" name="DNA Res.">
        <title>The draft genome of MD-2 pineapple using hybrid error correction of long reads.</title>
        <authorList>
            <person name="Redwan R.M."/>
            <person name="Saidin A."/>
            <person name="Kumar S.V."/>
        </authorList>
    </citation>
    <scope>NUCLEOTIDE SEQUENCE [LARGE SCALE GENOMIC DNA]</scope>
    <source>
        <strain evidence="3">cv. MD2</strain>
        <tissue evidence="2">Leaf</tissue>
    </source>
</reference>
<organism evidence="2 3">
    <name type="scientific">Ananas comosus</name>
    <name type="common">Pineapple</name>
    <name type="synonym">Ananas ananas</name>
    <dbReference type="NCBI Taxonomy" id="4615"/>
    <lineage>
        <taxon>Eukaryota</taxon>
        <taxon>Viridiplantae</taxon>
        <taxon>Streptophyta</taxon>
        <taxon>Embryophyta</taxon>
        <taxon>Tracheophyta</taxon>
        <taxon>Spermatophyta</taxon>
        <taxon>Magnoliopsida</taxon>
        <taxon>Liliopsida</taxon>
        <taxon>Poales</taxon>
        <taxon>Bromeliaceae</taxon>
        <taxon>Bromelioideae</taxon>
        <taxon>Ananas</taxon>
    </lineage>
</organism>
<proteinExistence type="predicted"/>
<comment type="caution">
    <text evidence="2">The sequence shown here is derived from an EMBL/GenBank/DDBJ whole genome shotgun (WGS) entry which is preliminary data.</text>
</comment>
<protein>
    <submittedName>
        <fullName evidence="2">Uncharacterized protein</fullName>
    </submittedName>
</protein>
<evidence type="ECO:0000313" key="2">
    <source>
        <dbReference type="EMBL" id="OAY71917.1"/>
    </source>
</evidence>
<feature type="region of interest" description="Disordered" evidence="1">
    <location>
        <begin position="266"/>
        <end position="286"/>
    </location>
</feature>